<name>A0A2N9VSK5_9HYPH</name>
<evidence type="ECO:0000256" key="3">
    <source>
        <dbReference type="ARBA" id="ARBA00023163"/>
    </source>
</evidence>
<comment type="caution">
    <text evidence="5">The sequence shown here is derived from an EMBL/GenBank/DDBJ whole genome shotgun (WGS) entry which is preliminary data.</text>
</comment>
<dbReference type="PANTHER" id="PTHR33204">
    <property type="entry name" value="TRANSCRIPTIONAL REGULATOR, MARR FAMILY"/>
    <property type="match status" value="1"/>
</dbReference>
<dbReference type="GO" id="GO:0003677">
    <property type="term" value="F:DNA binding"/>
    <property type="evidence" value="ECO:0007669"/>
    <property type="project" value="UniProtKB-KW"/>
</dbReference>
<evidence type="ECO:0000259" key="4">
    <source>
        <dbReference type="PROSITE" id="PS51118"/>
    </source>
</evidence>
<dbReference type="PANTHER" id="PTHR33204:SF18">
    <property type="entry name" value="TRANSCRIPTIONAL REGULATORY PROTEIN"/>
    <property type="match status" value="1"/>
</dbReference>
<proteinExistence type="predicted"/>
<dbReference type="InterPro" id="IPR036527">
    <property type="entry name" value="SCP2_sterol-bd_dom_sf"/>
</dbReference>
<dbReference type="AlphaFoldDB" id="A0A2N9VSK5"/>
<organism evidence="5 6">
    <name type="scientific">Phyllobacterium zundukense</name>
    <dbReference type="NCBI Taxonomy" id="1867719"/>
    <lineage>
        <taxon>Bacteria</taxon>
        <taxon>Pseudomonadati</taxon>
        <taxon>Pseudomonadota</taxon>
        <taxon>Alphaproteobacteria</taxon>
        <taxon>Hyphomicrobiales</taxon>
        <taxon>Phyllobacteriaceae</taxon>
        <taxon>Phyllobacterium</taxon>
    </lineage>
</organism>
<dbReference type="KEGG" id="pht:BLM14_15595"/>
<dbReference type="OrthoDB" id="9782219at2"/>
<keyword evidence="1" id="KW-0805">Transcription regulation</keyword>
<dbReference type="Proteomes" id="UP000232163">
    <property type="component" value="Unassembled WGS sequence"/>
</dbReference>
<evidence type="ECO:0000256" key="2">
    <source>
        <dbReference type="ARBA" id="ARBA00023125"/>
    </source>
</evidence>
<dbReference type="InterPro" id="IPR036390">
    <property type="entry name" value="WH_DNA-bd_sf"/>
</dbReference>
<feature type="domain" description="HTH hxlR-type" evidence="4">
    <location>
        <begin position="11"/>
        <end position="107"/>
    </location>
</feature>
<dbReference type="Gene3D" id="1.10.10.10">
    <property type="entry name" value="Winged helix-like DNA-binding domain superfamily/Winged helix DNA-binding domain"/>
    <property type="match status" value="1"/>
</dbReference>
<accession>A0A2N9VSK5</accession>
<evidence type="ECO:0000313" key="5">
    <source>
        <dbReference type="EMBL" id="PIO42473.1"/>
    </source>
</evidence>
<protein>
    <submittedName>
        <fullName evidence="5">Transcriptional regulator</fullName>
    </submittedName>
</protein>
<gene>
    <name evidence="5" type="ORF">B5P45_26050</name>
</gene>
<dbReference type="SUPFAM" id="SSF55718">
    <property type="entry name" value="SCP-like"/>
    <property type="match status" value="1"/>
</dbReference>
<dbReference type="EMBL" id="MZMT01000053">
    <property type="protein sequence ID" value="PIO42473.1"/>
    <property type="molecule type" value="Genomic_DNA"/>
</dbReference>
<keyword evidence="3" id="KW-0804">Transcription</keyword>
<reference evidence="5 6" key="1">
    <citation type="journal article" date="2017" name="Int J Environ Stud">
        <title>Does the Miocene-Pliocene relict legume Oxytropis triphylla form nitrogen-fixing nodules with a combination of bacterial strains?</title>
        <authorList>
            <person name="Safronova V."/>
            <person name="Belimov A."/>
            <person name="Sazanova A."/>
            <person name="Kuznetsova I."/>
            <person name="Popova J."/>
            <person name="Andronov E."/>
            <person name="Verkhozina A."/>
            <person name="Tikhonovich I."/>
        </authorList>
    </citation>
    <scope>NUCLEOTIDE SEQUENCE [LARGE SCALE GENOMIC DNA]</scope>
    <source>
        <strain evidence="5 6">Tri-38</strain>
    </source>
</reference>
<keyword evidence="2" id="KW-0238">DNA-binding</keyword>
<evidence type="ECO:0000313" key="6">
    <source>
        <dbReference type="Proteomes" id="UP000232163"/>
    </source>
</evidence>
<dbReference type="SUPFAM" id="SSF46785">
    <property type="entry name" value="Winged helix' DNA-binding domain"/>
    <property type="match status" value="1"/>
</dbReference>
<dbReference type="InterPro" id="IPR036388">
    <property type="entry name" value="WH-like_DNA-bd_sf"/>
</dbReference>
<dbReference type="PROSITE" id="PS51118">
    <property type="entry name" value="HTH_HXLR"/>
    <property type="match status" value="1"/>
</dbReference>
<evidence type="ECO:0000256" key="1">
    <source>
        <dbReference type="ARBA" id="ARBA00023015"/>
    </source>
</evidence>
<keyword evidence="6" id="KW-1185">Reference proteome</keyword>
<dbReference type="Pfam" id="PF01638">
    <property type="entry name" value="HxlR"/>
    <property type="match status" value="1"/>
</dbReference>
<dbReference type="RefSeq" id="WP_100000276.1">
    <property type="nucleotide sequence ID" value="NZ_CP017940.1"/>
</dbReference>
<sequence length="230" mass="25816">MEQRGGYGQFCPVAMASEILCSRWTTLVVRELLLGTTRFNDLRRGVPRMSPALLSKRLKELERAGVIVAVPNANGVTEYHLSPAGEDLRPIVLGIGAWGHRWVESQLTLRNLDPSLLMWDMRRNLNPKPLPKQRCTIQFLYPELPESKQNYWLVVDGTSVDLCGFDPGFDVDLLVTSSLKSMTAIWMGLTVVRREVEAGNLEFDGDPNIASAMQQWLGLSTFAAEQRRVS</sequence>
<dbReference type="InterPro" id="IPR002577">
    <property type="entry name" value="HTH_HxlR"/>
</dbReference>